<feature type="domain" description="Ketoreductase" evidence="3">
    <location>
        <begin position="7"/>
        <end position="191"/>
    </location>
</feature>
<dbReference type="GO" id="GO:0030497">
    <property type="term" value="P:fatty acid elongation"/>
    <property type="evidence" value="ECO:0007669"/>
    <property type="project" value="TreeGrafter"/>
</dbReference>
<dbReference type="EC" id="1.1.1.100" evidence="4"/>
<dbReference type="EMBL" id="FWFX01000002">
    <property type="protein sequence ID" value="SLN23611.1"/>
    <property type="molecule type" value="Genomic_DNA"/>
</dbReference>
<proteinExistence type="inferred from homology"/>
<comment type="similarity">
    <text evidence="1">Belongs to the short-chain dehydrogenases/reductases (SDR) family.</text>
</comment>
<dbReference type="Gene3D" id="3.40.50.720">
    <property type="entry name" value="NAD(P)-binding Rossmann-like Domain"/>
    <property type="match status" value="1"/>
</dbReference>
<dbReference type="SMART" id="SM00822">
    <property type="entry name" value="PKS_KR"/>
    <property type="match status" value="1"/>
</dbReference>
<dbReference type="InterPro" id="IPR020904">
    <property type="entry name" value="Sc_DH/Rdtase_CS"/>
</dbReference>
<dbReference type="InterPro" id="IPR036291">
    <property type="entry name" value="NAD(P)-bd_dom_sf"/>
</dbReference>
<evidence type="ECO:0000313" key="4">
    <source>
        <dbReference type="EMBL" id="SLN23611.1"/>
    </source>
</evidence>
<evidence type="ECO:0000256" key="2">
    <source>
        <dbReference type="ARBA" id="ARBA00023002"/>
    </source>
</evidence>
<dbReference type="InterPro" id="IPR057326">
    <property type="entry name" value="KR_dom"/>
</dbReference>
<evidence type="ECO:0000313" key="5">
    <source>
        <dbReference type="Proteomes" id="UP000193061"/>
    </source>
</evidence>
<organism evidence="4 5">
    <name type="scientific">Roseovarius albus</name>
    <dbReference type="NCBI Taxonomy" id="1247867"/>
    <lineage>
        <taxon>Bacteria</taxon>
        <taxon>Pseudomonadati</taxon>
        <taxon>Pseudomonadota</taxon>
        <taxon>Alphaproteobacteria</taxon>
        <taxon>Rhodobacterales</taxon>
        <taxon>Roseobacteraceae</taxon>
        <taxon>Roseovarius</taxon>
    </lineage>
</organism>
<dbReference type="PANTHER" id="PTHR42760:SF40">
    <property type="entry name" value="3-OXOACYL-[ACYL-CARRIER-PROTEIN] REDUCTASE, CHLOROPLASTIC"/>
    <property type="match status" value="1"/>
</dbReference>
<protein>
    <submittedName>
        <fullName evidence="4">3-oxoacyl-[acyl-carrier-protein] reductase FabG</fullName>
        <ecNumber evidence="4">1.1.1.100</ecNumber>
    </submittedName>
</protein>
<dbReference type="RefSeq" id="WP_159453998.1">
    <property type="nucleotide sequence ID" value="NZ_FWFX01000002.1"/>
</dbReference>
<reference evidence="4 5" key="1">
    <citation type="submission" date="2017-03" db="EMBL/GenBank/DDBJ databases">
        <authorList>
            <person name="Afonso C.L."/>
            <person name="Miller P.J."/>
            <person name="Scott M.A."/>
            <person name="Spackman E."/>
            <person name="Goraichik I."/>
            <person name="Dimitrov K.M."/>
            <person name="Suarez D.L."/>
            <person name="Swayne D.E."/>
        </authorList>
    </citation>
    <scope>NUCLEOTIDE SEQUENCE [LARGE SCALE GENOMIC DNA]</scope>
    <source>
        <strain evidence="4 5">CECT 7450</strain>
    </source>
</reference>
<evidence type="ECO:0000259" key="3">
    <source>
        <dbReference type="SMART" id="SM00822"/>
    </source>
</evidence>
<keyword evidence="5" id="KW-1185">Reference proteome</keyword>
<dbReference type="Pfam" id="PF13561">
    <property type="entry name" value="adh_short_C2"/>
    <property type="match status" value="1"/>
</dbReference>
<dbReference type="AlphaFoldDB" id="A0A1X6YK52"/>
<accession>A0A1X6YK52</accession>
<dbReference type="OrthoDB" id="9780084at2"/>
<dbReference type="PANTHER" id="PTHR42760">
    <property type="entry name" value="SHORT-CHAIN DEHYDROGENASES/REDUCTASES FAMILY MEMBER"/>
    <property type="match status" value="1"/>
</dbReference>
<dbReference type="PRINTS" id="PR00081">
    <property type="entry name" value="GDHRDH"/>
</dbReference>
<dbReference type="PROSITE" id="PS00061">
    <property type="entry name" value="ADH_SHORT"/>
    <property type="match status" value="1"/>
</dbReference>
<gene>
    <name evidence="4" type="primary">fabG_1</name>
    <name evidence="4" type="ORF">ROA7450_00946</name>
</gene>
<sequence>MSDFEGQHVLVTGGASGIGRAIAHKIAAGGGAVTIADRNGDAAVETATELTNQGHAATPICADISDPASVQKMFQTAQAVHKRLDGLAHCAGIGIEKTILETSLEDWNKIIGINLTGTFLCAKAAAEIMAAQGYGRLLLMGSAAGERGGTGRAAYGASKGGVHALTRVLSVELAELGITVNAMAPGAIETELVKKMHDAETRESYCARIPANRYGTPEEVANVAAFLLSRDAAYVSGVTMPIDGAFMGSGVIKRKMNPDRP</sequence>
<dbReference type="CDD" id="cd05233">
    <property type="entry name" value="SDR_c"/>
    <property type="match status" value="1"/>
</dbReference>
<dbReference type="SUPFAM" id="SSF51735">
    <property type="entry name" value="NAD(P)-binding Rossmann-fold domains"/>
    <property type="match status" value="1"/>
</dbReference>
<keyword evidence="2 4" id="KW-0560">Oxidoreductase</keyword>
<dbReference type="Proteomes" id="UP000193061">
    <property type="component" value="Unassembled WGS sequence"/>
</dbReference>
<dbReference type="GO" id="GO:0004316">
    <property type="term" value="F:3-oxoacyl-[acyl-carrier-protein] reductase (NADPH) activity"/>
    <property type="evidence" value="ECO:0007669"/>
    <property type="project" value="UniProtKB-EC"/>
</dbReference>
<evidence type="ECO:0000256" key="1">
    <source>
        <dbReference type="ARBA" id="ARBA00006484"/>
    </source>
</evidence>
<name>A0A1X6YK52_9RHOB</name>
<dbReference type="InterPro" id="IPR002347">
    <property type="entry name" value="SDR_fam"/>
</dbReference>
<dbReference type="FunFam" id="3.40.50.720:FF:000173">
    <property type="entry name" value="3-oxoacyl-[acyl-carrier protein] reductase"/>
    <property type="match status" value="1"/>
</dbReference>